<dbReference type="GeneID" id="63724520"/>
<dbReference type="Proteomes" id="UP000184073">
    <property type="component" value="Unassembled WGS sequence"/>
</dbReference>
<reference evidence="4" key="1">
    <citation type="journal article" date="2017" name="Genome Biol.">
        <title>Comparative genomics reveals high biological diversity and specific adaptations in the industrially and medically important fungal genus Aspergillus.</title>
        <authorList>
            <person name="de Vries R.P."/>
            <person name="Riley R."/>
            <person name="Wiebenga A."/>
            <person name="Aguilar-Osorio G."/>
            <person name="Amillis S."/>
            <person name="Uchima C.A."/>
            <person name="Anderluh G."/>
            <person name="Asadollahi M."/>
            <person name="Askin M."/>
            <person name="Barry K."/>
            <person name="Battaglia E."/>
            <person name="Bayram O."/>
            <person name="Benocci T."/>
            <person name="Braus-Stromeyer S.A."/>
            <person name="Caldana C."/>
            <person name="Canovas D."/>
            <person name="Cerqueira G.C."/>
            <person name="Chen F."/>
            <person name="Chen W."/>
            <person name="Choi C."/>
            <person name="Clum A."/>
            <person name="Dos Santos R.A."/>
            <person name="Damasio A.R."/>
            <person name="Diallinas G."/>
            <person name="Emri T."/>
            <person name="Fekete E."/>
            <person name="Flipphi M."/>
            <person name="Freyberg S."/>
            <person name="Gallo A."/>
            <person name="Gournas C."/>
            <person name="Habgood R."/>
            <person name="Hainaut M."/>
            <person name="Harispe M.L."/>
            <person name="Henrissat B."/>
            <person name="Hilden K.S."/>
            <person name="Hope R."/>
            <person name="Hossain A."/>
            <person name="Karabika E."/>
            <person name="Karaffa L."/>
            <person name="Karanyi Z."/>
            <person name="Krasevec N."/>
            <person name="Kuo A."/>
            <person name="Kusch H."/>
            <person name="LaButti K."/>
            <person name="Lagendijk E.L."/>
            <person name="Lapidus A."/>
            <person name="Levasseur A."/>
            <person name="Lindquist E."/>
            <person name="Lipzen A."/>
            <person name="Logrieco A.F."/>
            <person name="MacCabe A."/>
            <person name="Maekelae M.R."/>
            <person name="Malavazi I."/>
            <person name="Melin P."/>
            <person name="Meyer V."/>
            <person name="Mielnichuk N."/>
            <person name="Miskei M."/>
            <person name="Molnar A.P."/>
            <person name="Mule G."/>
            <person name="Ngan C.Y."/>
            <person name="Orejas M."/>
            <person name="Orosz E."/>
            <person name="Ouedraogo J.P."/>
            <person name="Overkamp K.M."/>
            <person name="Park H.-S."/>
            <person name="Perrone G."/>
            <person name="Piumi F."/>
            <person name="Punt P.J."/>
            <person name="Ram A.F."/>
            <person name="Ramon A."/>
            <person name="Rauscher S."/>
            <person name="Record E."/>
            <person name="Riano-Pachon D.M."/>
            <person name="Robert V."/>
            <person name="Roehrig J."/>
            <person name="Ruller R."/>
            <person name="Salamov A."/>
            <person name="Salih N.S."/>
            <person name="Samson R.A."/>
            <person name="Sandor E."/>
            <person name="Sanguinetti M."/>
            <person name="Schuetze T."/>
            <person name="Sepcic K."/>
            <person name="Shelest E."/>
            <person name="Sherlock G."/>
            <person name="Sophianopoulou V."/>
            <person name="Squina F.M."/>
            <person name="Sun H."/>
            <person name="Susca A."/>
            <person name="Todd R.B."/>
            <person name="Tsang A."/>
            <person name="Unkles S.E."/>
            <person name="van de Wiele N."/>
            <person name="van Rossen-Uffink D."/>
            <person name="Oliveira J.V."/>
            <person name="Vesth T.C."/>
            <person name="Visser J."/>
            <person name="Yu J.-H."/>
            <person name="Zhou M."/>
            <person name="Andersen M.R."/>
            <person name="Archer D.B."/>
            <person name="Baker S.E."/>
            <person name="Benoit I."/>
            <person name="Brakhage A.A."/>
            <person name="Braus G.H."/>
            <person name="Fischer R."/>
            <person name="Frisvad J.C."/>
            <person name="Goldman G.H."/>
            <person name="Houbraken J."/>
            <person name="Oakley B."/>
            <person name="Pocsi I."/>
            <person name="Scazzocchio C."/>
            <person name="Seiboth B."/>
            <person name="vanKuyk P.A."/>
            <person name="Wortman J."/>
            <person name="Dyer P.S."/>
            <person name="Grigoriev I.V."/>
        </authorList>
    </citation>
    <scope>NUCLEOTIDE SEQUENCE [LARGE SCALE GENOMIC DNA]</scope>
    <source>
        <strain evidence="4">CBS 583.65</strain>
    </source>
</reference>
<keyword evidence="1" id="KW-0663">Pyridoxal phosphate</keyword>
<dbReference type="InterPro" id="IPR015421">
    <property type="entry name" value="PyrdxlP-dep_Trfase_major"/>
</dbReference>
<evidence type="ECO:0000313" key="3">
    <source>
        <dbReference type="EMBL" id="OJI99507.1"/>
    </source>
</evidence>
<dbReference type="InterPro" id="IPR005814">
    <property type="entry name" value="Aminotrans_3"/>
</dbReference>
<dbReference type="InterPro" id="IPR015424">
    <property type="entry name" value="PyrdxlP-dep_Trfase"/>
</dbReference>
<evidence type="ECO:0008006" key="5">
    <source>
        <dbReference type="Google" id="ProtNLM"/>
    </source>
</evidence>
<dbReference type="GO" id="GO:0008483">
    <property type="term" value="F:transaminase activity"/>
    <property type="evidence" value="ECO:0007669"/>
    <property type="project" value="InterPro"/>
</dbReference>
<dbReference type="OrthoDB" id="406765at2759"/>
<name>A0A1L9PDA1_ASPVE</name>
<dbReference type="PANTHER" id="PTHR39217:SF1">
    <property type="entry name" value="GLUTATHIONE SYNTHETASE"/>
    <property type="match status" value="1"/>
</dbReference>
<dbReference type="EMBL" id="KV878126">
    <property type="protein sequence ID" value="OJI99507.1"/>
    <property type="molecule type" value="Genomic_DNA"/>
</dbReference>
<organism evidence="3 4">
    <name type="scientific">Aspergillus versicolor CBS 583.65</name>
    <dbReference type="NCBI Taxonomy" id="1036611"/>
    <lineage>
        <taxon>Eukaryota</taxon>
        <taxon>Fungi</taxon>
        <taxon>Dikarya</taxon>
        <taxon>Ascomycota</taxon>
        <taxon>Pezizomycotina</taxon>
        <taxon>Eurotiomycetes</taxon>
        <taxon>Eurotiomycetidae</taxon>
        <taxon>Eurotiales</taxon>
        <taxon>Aspergillaceae</taxon>
        <taxon>Aspergillus</taxon>
        <taxon>Aspergillus subgen. Nidulantes</taxon>
    </lineage>
</organism>
<dbReference type="GO" id="GO:0030170">
    <property type="term" value="F:pyridoxal phosphate binding"/>
    <property type="evidence" value="ECO:0007669"/>
    <property type="project" value="InterPro"/>
</dbReference>
<dbReference type="InterPro" id="IPR015422">
    <property type="entry name" value="PyrdxlP-dep_Trfase_small"/>
</dbReference>
<evidence type="ECO:0000256" key="1">
    <source>
        <dbReference type="ARBA" id="ARBA00022898"/>
    </source>
</evidence>
<feature type="region of interest" description="Disordered" evidence="2">
    <location>
        <begin position="1"/>
        <end position="20"/>
    </location>
</feature>
<dbReference type="VEuPathDB" id="FungiDB:ASPVEDRAFT_187715"/>
<sequence>MTVTVKPIANGHTSPEPPHLDHDFHNSWGSIYSNSGFTRDDRARKIWEDYTRNPARVEQQYHLLINEYSERFQSFFKGYWPISFHAHVSDALMPTTVASLVLNTASTCPLVVEDPALSPLLKDDPEPEKVQQFVRDLLGWSDVHATAPKLAIVEGIYGSAYGPLAHSSVEWESRIIGAGPTSIMIRRDDFSSESTLLNKLTEAKKQGCVAVVCDLVSTSDGSILPPSLYHLLLSCCEQARICLIVDEAMTAVRCGAPLACQRPEYIGNGNIQPDMIAFGKGMGVSGMAINFNGLMMRHLAYHKRDQILQTLKFWRCMVSRPIAAPVLIEALGILNVAEMEDWPAKSEQIGAAFRAFVHQYAHNDSDKEIIRGLGAFLAVDREFSKQFRVMAAFRRRSSWARWLPKLNSTAFLDPQSIGKGALVTIKQWTDEDIMDTLLESDLATFLWAEDYVRYPDAFGRFLKTAKQAIEANGGQNTPQVMNGIDLVEWNMDKKYLLDMQSAGFDIPRTDIFDMEQPCSVSVVLQRLQTFQSSGPLVLKPSVSASSNNTHFIPDISAPSAEDTGYLQSVAKGELQSSFVVQPFEPAIATGEYSFIFVGQRLSHVVLKVPKSGEFRCQEQFGSRVTRVPVESIQEKTLSTVNAIFDHLWDRFGNGATGHMAYVRIDGLVADERPFILMEIEAIEPHLYLEMDGLEDLLSLLLK</sequence>
<dbReference type="SUPFAM" id="SSF56059">
    <property type="entry name" value="Glutathione synthetase ATP-binding domain-like"/>
    <property type="match status" value="1"/>
</dbReference>
<protein>
    <recommendedName>
        <fullName evidence="5">ATP-grasp domain-containing protein</fullName>
    </recommendedName>
</protein>
<dbReference type="Gene3D" id="3.90.1150.10">
    <property type="entry name" value="Aspartate Aminotransferase, domain 1"/>
    <property type="match status" value="1"/>
</dbReference>
<dbReference type="Pfam" id="PF00202">
    <property type="entry name" value="Aminotran_3"/>
    <property type="match status" value="1"/>
</dbReference>
<dbReference type="STRING" id="1036611.A0A1L9PDA1"/>
<dbReference type="Gene3D" id="3.40.640.10">
    <property type="entry name" value="Type I PLP-dependent aspartate aminotransferase-like (Major domain)"/>
    <property type="match status" value="1"/>
</dbReference>
<keyword evidence="4" id="KW-1185">Reference proteome</keyword>
<evidence type="ECO:0000256" key="2">
    <source>
        <dbReference type="SAM" id="MobiDB-lite"/>
    </source>
</evidence>
<dbReference type="AlphaFoldDB" id="A0A1L9PDA1"/>
<dbReference type="RefSeq" id="XP_040665270.1">
    <property type="nucleotide sequence ID" value="XM_040809009.1"/>
</dbReference>
<dbReference type="PANTHER" id="PTHR39217">
    <property type="match status" value="1"/>
</dbReference>
<gene>
    <name evidence="3" type="ORF">ASPVEDRAFT_187715</name>
</gene>
<dbReference type="SUPFAM" id="SSF53383">
    <property type="entry name" value="PLP-dependent transferases"/>
    <property type="match status" value="1"/>
</dbReference>
<dbReference type="InterPro" id="IPR053191">
    <property type="entry name" value="DcsG_Biosynth_Enzyme"/>
</dbReference>
<proteinExistence type="predicted"/>
<accession>A0A1L9PDA1</accession>
<evidence type="ECO:0000313" key="4">
    <source>
        <dbReference type="Proteomes" id="UP000184073"/>
    </source>
</evidence>